<evidence type="ECO:0000313" key="3">
    <source>
        <dbReference type="Proteomes" id="UP000322000"/>
    </source>
</evidence>
<dbReference type="Proteomes" id="UP000322000">
    <property type="component" value="Chromosome 1"/>
</dbReference>
<feature type="signal peptide" evidence="2">
    <location>
        <begin position="1"/>
        <end position="18"/>
    </location>
</feature>
<feature type="chain" id="PRO_5028902487" evidence="2">
    <location>
        <begin position="19"/>
        <end position="435"/>
    </location>
</feature>
<dbReference type="AlphaFoldDB" id="A0A7E5VQM5"/>
<dbReference type="InParanoid" id="A0A7E5VQM5"/>
<dbReference type="KEGG" id="tnl:113495831"/>
<feature type="transmembrane region" description="Helical" evidence="1">
    <location>
        <begin position="358"/>
        <end position="381"/>
    </location>
</feature>
<keyword evidence="1" id="KW-1133">Transmembrane helix</keyword>
<dbReference type="GeneID" id="113495831"/>
<protein>
    <submittedName>
        <fullName evidence="4">Uncharacterized protein LOC113495831</fullName>
    </submittedName>
</protein>
<keyword evidence="1" id="KW-0812">Transmembrane</keyword>
<evidence type="ECO:0000256" key="2">
    <source>
        <dbReference type="SAM" id="SignalP"/>
    </source>
</evidence>
<evidence type="ECO:0000256" key="1">
    <source>
        <dbReference type="SAM" id="Phobius"/>
    </source>
</evidence>
<proteinExistence type="predicted"/>
<keyword evidence="2" id="KW-0732">Signal</keyword>
<keyword evidence="3" id="KW-1185">Reference proteome</keyword>
<sequence length="435" mass="49704">MKILTILLFISLVLNSIAGGIQNDEPIITNCSDLLSFVSYIQTIFIDTGEATDSSLKTCLLKNIQDDQAVTVIKIKEKEKDFMIDFTKPLFLTSDMPAITILIDRLSLDLIDAPFIQSMFISYWSIISFVVTSEEQFKCDGLIMNSEDRTLLEEFMNKIWLKFRFMLVGVAFPFACQNTYAGYHGKTQSNTSLYNRPIKLFYAERPIDVRGVFMKAGRLLAEQYPIRASIFFRYPTSITTCKDTLYIRRFDRDLTYGFCGLDGMVMHDVLKYLKFNLTFSEDESCINYGYVNSGNVSGSLGCIARKELDVSFNSRFMTFYSNENVHYLYYVTTDSLCALVKESEAIPIWIAAYNFSKFSVFCFLSSLIVGIGLLMWLKGFIEKMLTGRKPMTLCFYVQDAIKSSTLGYTLRNKKTVLRSTCLFLSIIINAIFQVS</sequence>
<feature type="transmembrane region" description="Helical" evidence="1">
    <location>
        <begin position="416"/>
        <end position="434"/>
    </location>
</feature>
<dbReference type="RefSeq" id="XP_026730645.1">
    <property type="nucleotide sequence ID" value="XM_026874844.1"/>
</dbReference>
<accession>A0A7E5VQM5</accession>
<gene>
    <name evidence="4" type="primary">LOC113495831</name>
</gene>
<keyword evidence="1" id="KW-0472">Membrane</keyword>
<organism evidence="3 4">
    <name type="scientific">Trichoplusia ni</name>
    <name type="common">Cabbage looper</name>
    <dbReference type="NCBI Taxonomy" id="7111"/>
    <lineage>
        <taxon>Eukaryota</taxon>
        <taxon>Metazoa</taxon>
        <taxon>Ecdysozoa</taxon>
        <taxon>Arthropoda</taxon>
        <taxon>Hexapoda</taxon>
        <taxon>Insecta</taxon>
        <taxon>Pterygota</taxon>
        <taxon>Neoptera</taxon>
        <taxon>Endopterygota</taxon>
        <taxon>Lepidoptera</taxon>
        <taxon>Glossata</taxon>
        <taxon>Ditrysia</taxon>
        <taxon>Noctuoidea</taxon>
        <taxon>Noctuidae</taxon>
        <taxon>Plusiinae</taxon>
        <taxon>Trichoplusia</taxon>
    </lineage>
</organism>
<name>A0A7E5VQM5_TRINI</name>
<evidence type="ECO:0000313" key="4">
    <source>
        <dbReference type="RefSeq" id="XP_026730645.1"/>
    </source>
</evidence>
<dbReference type="OrthoDB" id="8195814at2759"/>
<reference evidence="4" key="1">
    <citation type="submission" date="2025-08" db="UniProtKB">
        <authorList>
            <consortium name="RefSeq"/>
        </authorList>
    </citation>
    <scope>IDENTIFICATION</scope>
</reference>